<sequence length="138" mass="16176">MALEHSIINTHINAVISGKYENINITDNSEETRQEIANIIMNHTQANINTQTLYILEEREGYRKFILPLDVYKNWIKEEESSKKFNFIKPHGTYKNHVSSSWTEHYICSCADAKQERNDYIEGGHIQKKWCTQKASKK</sequence>
<dbReference type="OrthoDB" id="2478031at2759"/>
<dbReference type="AlphaFoldDB" id="A0A9N9NN27"/>
<protein>
    <submittedName>
        <fullName evidence="1">11537_t:CDS:1</fullName>
    </submittedName>
</protein>
<name>A0A9N9NN27_9GLOM</name>
<gene>
    <name evidence="1" type="ORF">RFULGI_LOCUS13204</name>
</gene>
<accession>A0A9N9NN27</accession>
<comment type="caution">
    <text evidence="1">The sequence shown here is derived from an EMBL/GenBank/DDBJ whole genome shotgun (WGS) entry which is preliminary data.</text>
</comment>
<evidence type="ECO:0000313" key="2">
    <source>
        <dbReference type="Proteomes" id="UP000789396"/>
    </source>
</evidence>
<organism evidence="1 2">
    <name type="scientific">Racocetra fulgida</name>
    <dbReference type="NCBI Taxonomy" id="60492"/>
    <lineage>
        <taxon>Eukaryota</taxon>
        <taxon>Fungi</taxon>
        <taxon>Fungi incertae sedis</taxon>
        <taxon>Mucoromycota</taxon>
        <taxon>Glomeromycotina</taxon>
        <taxon>Glomeromycetes</taxon>
        <taxon>Diversisporales</taxon>
        <taxon>Gigasporaceae</taxon>
        <taxon>Racocetra</taxon>
    </lineage>
</organism>
<keyword evidence="2" id="KW-1185">Reference proteome</keyword>
<feature type="non-terminal residue" evidence="1">
    <location>
        <position position="138"/>
    </location>
</feature>
<dbReference type="EMBL" id="CAJVPZ010033920">
    <property type="protein sequence ID" value="CAG8745584.1"/>
    <property type="molecule type" value="Genomic_DNA"/>
</dbReference>
<evidence type="ECO:0000313" key="1">
    <source>
        <dbReference type="EMBL" id="CAG8745584.1"/>
    </source>
</evidence>
<proteinExistence type="predicted"/>
<dbReference type="Proteomes" id="UP000789396">
    <property type="component" value="Unassembled WGS sequence"/>
</dbReference>
<reference evidence="1" key="1">
    <citation type="submission" date="2021-06" db="EMBL/GenBank/DDBJ databases">
        <authorList>
            <person name="Kallberg Y."/>
            <person name="Tangrot J."/>
            <person name="Rosling A."/>
        </authorList>
    </citation>
    <scope>NUCLEOTIDE SEQUENCE</scope>
    <source>
        <strain evidence="1">IN212</strain>
    </source>
</reference>